<evidence type="ECO:0000256" key="2">
    <source>
        <dbReference type="SAM" id="MobiDB-lite"/>
    </source>
</evidence>
<comment type="caution">
    <text evidence="4">The sequence shown here is derived from an EMBL/GenBank/DDBJ whole genome shotgun (WGS) entry which is preliminary data.</text>
</comment>
<dbReference type="PANTHER" id="PTHR43156">
    <property type="entry name" value="STAGE II SPORULATION PROTEIN E-RELATED"/>
    <property type="match status" value="1"/>
</dbReference>
<dbReference type="InterPro" id="IPR029016">
    <property type="entry name" value="GAF-like_dom_sf"/>
</dbReference>
<protein>
    <submittedName>
        <fullName evidence="4">GAF domain-containing protein</fullName>
    </submittedName>
</protein>
<feature type="compositionally biased region" description="Basic and acidic residues" evidence="2">
    <location>
        <begin position="91"/>
        <end position="115"/>
    </location>
</feature>
<feature type="compositionally biased region" description="Low complexity" evidence="2">
    <location>
        <begin position="196"/>
        <end position="213"/>
    </location>
</feature>
<dbReference type="InterPro" id="IPR052016">
    <property type="entry name" value="Bact_Sigma-Reg"/>
</dbReference>
<accession>A0A832I2M7</accession>
<dbReference type="GO" id="GO:0016791">
    <property type="term" value="F:phosphatase activity"/>
    <property type="evidence" value="ECO:0007669"/>
    <property type="project" value="TreeGrafter"/>
</dbReference>
<dbReference type="Pfam" id="PF07228">
    <property type="entry name" value="SpoIIE"/>
    <property type="match status" value="1"/>
</dbReference>
<evidence type="ECO:0000259" key="3">
    <source>
        <dbReference type="SMART" id="SM00331"/>
    </source>
</evidence>
<evidence type="ECO:0000313" key="4">
    <source>
        <dbReference type="EMBL" id="HGZ43659.1"/>
    </source>
</evidence>
<dbReference type="InterPro" id="IPR036457">
    <property type="entry name" value="PPM-type-like_dom_sf"/>
</dbReference>
<organism evidence="4">
    <name type="scientific">Eiseniibacteriota bacterium</name>
    <dbReference type="NCBI Taxonomy" id="2212470"/>
    <lineage>
        <taxon>Bacteria</taxon>
        <taxon>Candidatus Eiseniibacteriota</taxon>
    </lineage>
</organism>
<dbReference type="SUPFAM" id="SSF81606">
    <property type="entry name" value="PP2C-like"/>
    <property type="match status" value="1"/>
</dbReference>
<feature type="compositionally biased region" description="Basic and acidic residues" evidence="2">
    <location>
        <begin position="149"/>
        <end position="163"/>
    </location>
</feature>
<gene>
    <name evidence="4" type="ORF">ENR23_09575</name>
</gene>
<dbReference type="AlphaFoldDB" id="A0A832I2M7"/>
<feature type="compositionally biased region" description="Basic residues" evidence="2">
    <location>
        <begin position="116"/>
        <end position="134"/>
    </location>
</feature>
<reference evidence="4" key="1">
    <citation type="journal article" date="2020" name="mSystems">
        <title>Genome- and Community-Level Interaction Insights into Carbon Utilization and Element Cycling Functions of Hydrothermarchaeota in Hydrothermal Sediment.</title>
        <authorList>
            <person name="Zhou Z."/>
            <person name="Liu Y."/>
            <person name="Xu W."/>
            <person name="Pan J."/>
            <person name="Luo Z.H."/>
            <person name="Li M."/>
        </authorList>
    </citation>
    <scope>NUCLEOTIDE SEQUENCE [LARGE SCALE GENOMIC DNA]</scope>
    <source>
        <strain evidence="4">SpSt-381</strain>
    </source>
</reference>
<feature type="region of interest" description="Disordered" evidence="2">
    <location>
        <begin position="1"/>
        <end position="300"/>
    </location>
</feature>
<dbReference type="EMBL" id="DSQF01000019">
    <property type="protein sequence ID" value="HGZ43659.1"/>
    <property type="molecule type" value="Genomic_DNA"/>
</dbReference>
<dbReference type="InterPro" id="IPR001932">
    <property type="entry name" value="PPM-type_phosphatase-like_dom"/>
</dbReference>
<name>A0A832I2M7_UNCEI</name>
<feature type="compositionally biased region" description="Basic residues" evidence="2">
    <location>
        <begin position="267"/>
        <end position="280"/>
    </location>
</feature>
<keyword evidence="1" id="KW-0378">Hydrolase</keyword>
<dbReference type="Gene3D" id="3.30.450.40">
    <property type="match status" value="1"/>
</dbReference>
<sequence length="610" mass="65026">MALDRRAGRRRRGGRGPRTARDRAWTARRARRRVAHGPARSRRRLPRDPAAARRLHGGVPAAQLPRERARGPPAHPLADVRHRRLARRVAPAHDRDAGGGADARRGTVRGVPDRAQRRHRTRHAAHSARLRGRHPALPAPRPRRRHPPHRDLRRVPRRPDGDLRRRRGARRGARGARVRARQRARGAARHAGGRAHGAARLPPGARRARPALLSHTLRRRRRAAPHRRGGLAPRRRAGPRAARRGGAAGRAARPRRRRPAALGGRAGARRRTRRRARAPRARAGAADEARRGPLGAAPHVPAAETSGALAEATRVVRAEVLVPVRLRGELHGVLAMGSKLSDEAFTEADLEFLAAAAGQLAFGVAGDSGAGRRRELDEAREIQASLLPARLPTAPGLTLAAHWQPATHVAGDYYDAFALEGARVALCVADVTGKGMPAALLMSNLQASVKALAPAAGSPAALCERLNRALGGQLAPGRFITFFYGEADAAARVLRYANAGHNPPLLLRADGRAEWLDAGGPLLGVVADANYAEAVVPLGDGDLLVLYTDGVTEAQAPSGELFGEARLLEAVRGAAGRGPDEVQRALLAAAGAFCDGVFADDATVLVLAVG</sequence>
<dbReference type="Gene3D" id="3.60.40.10">
    <property type="entry name" value="PPM-type phosphatase domain"/>
    <property type="match status" value="1"/>
</dbReference>
<dbReference type="SUPFAM" id="SSF55781">
    <property type="entry name" value="GAF domain-like"/>
    <property type="match status" value="1"/>
</dbReference>
<evidence type="ECO:0000256" key="1">
    <source>
        <dbReference type="ARBA" id="ARBA00022801"/>
    </source>
</evidence>
<dbReference type="SMART" id="SM00331">
    <property type="entry name" value="PP2C_SIG"/>
    <property type="match status" value="1"/>
</dbReference>
<feature type="compositionally biased region" description="Basic residues" evidence="2">
    <location>
        <begin position="26"/>
        <end position="45"/>
    </location>
</feature>
<feature type="compositionally biased region" description="Basic residues" evidence="2">
    <location>
        <begin position="216"/>
        <end position="243"/>
    </location>
</feature>
<dbReference type="Pfam" id="PF01590">
    <property type="entry name" value="GAF"/>
    <property type="match status" value="1"/>
</dbReference>
<dbReference type="InterPro" id="IPR003018">
    <property type="entry name" value="GAF"/>
</dbReference>
<feature type="domain" description="PPM-type phosphatase" evidence="3">
    <location>
        <begin position="394"/>
        <end position="609"/>
    </location>
</feature>
<dbReference type="PANTHER" id="PTHR43156:SF2">
    <property type="entry name" value="STAGE II SPORULATION PROTEIN E"/>
    <property type="match status" value="1"/>
</dbReference>
<feature type="compositionally biased region" description="Basic residues" evidence="2">
    <location>
        <begin position="164"/>
        <end position="193"/>
    </location>
</feature>
<proteinExistence type="predicted"/>